<dbReference type="AlphaFoldDB" id="A0A165GEB7"/>
<dbReference type="InParanoid" id="A0A165GEB7"/>
<keyword evidence="2" id="KW-1185">Reference proteome</keyword>
<sequence length="346" mass="38716">MTVEDEVYTRLSTLAKRIASLDDVKALWTDPELTPSLCLPCPGDGPPMLPQLLVTAAEVFGIARWLDARFKQSSTRATVMSASVLLGNSSAFHKQLKGEDLDFDCQYPEWLLANECVDWLHKDRICPVVTYLQLLVRRTSPQDWMHDEALHFARDWAVQEAGEQMAFVVMAVMMSRHVARMQQQRLAEASDRAHTRSKSHSHVGDILHALAHWGHSPSNCTNLGQAHGYDHIQESLSESFTLDDPDNVYVVQEAVKRLEKMRLLYAELLSQNDAHTCAMASARSAASQPEIANVLSELGVDSILQGRNELVAAIQFWKDFIMGKMNMTRLMEMSLQAVPNGQATVS</sequence>
<dbReference type="EMBL" id="KV427609">
    <property type="protein sequence ID" value="KZT10230.1"/>
    <property type="molecule type" value="Genomic_DNA"/>
</dbReference>
<dbReference type="RefSeq" id="XP_040767970.1">
    <property type="nucleotide sequence ID" value="XM_040906836.1"/>
</dbReference>
<dbReference type="Proteomes" id="UP000076871">
    <property type="component" value="Unassembled WGS sequence"/>
</dbReference>
<accession>A0A165GEB7</accession>
<gene>
    <name evidence="1" type="ORF">LAESUDRAFT_711481</name>
</gene>
<evidence type="ECO:0000313" key="2">
    <source>
        <dbReference type="Proteomes" id="UP000076871"/>
    </source>
</evidence>
<reference evidence="1 2" key="1">
    <citation type="journal article" date="2016" name="Mol. Biol. Evol.">
        <title>Comparative Genomics of Early-Diverging Mushroom-Forming Fungi Provides Insights into the Origins of Lignocellulose Decay Capabilities.</title>
        <authorList>
            <person name="Nagy L.G."/>
            <person name="Riley R."/>
            <person name="Tritt A."/>
            <person name="Adam C."/>
            <person name="Daum C."/>
            <person name="Floudas D."/>
            <person name="Sun H."/>
            <person name="Yadav J.S."/>
            <person name="Pangilinan J."/>
            <person name="Larsson K.H."/>
            <person name="Matsuura K."/>
            <person name="Barry K."/>
            <person name="Labutti K."/>
            <person name="Kuo R."/>
            <person name="Ohm R.A."/>
            <person name="Bhattacharya S.S."/>
            <person name="Shirouzu T."/>
            <person name="Yoshinaga Y."/>
            <person name="Martin F.M."/>
            <person name="Grigoriev I.V."/>
            <person name="Hibbett D.S."/>
        </authorList>
    </citation>
    <scope>NUCLEOTIDE SEQUENCE [LARGE SCALE GENOMIC DNA]</scope>
    <source>
        <strain evidence="1 2">93-53</strain>
    </source>
</reference>
<protein>
    <submittedName>
        <fullName evidence="1">Uncharacterized protein</fullName>
    </submittedName>
</protein>
<evidence type="ECO:0000313" key="1">
    <source>
        <dbReference type="EMBL" id="KZT10230.1"/>
    </source>
</evidence>
<dbReference type="OrthoDB" id="3254841at2759"/>
<organism evidence="1 2">
    <name type="scientific">Laetiporus sulphureus 93-53</name>
    <dbReference type="NCBI Taxonomy" id="1314785"/>
    <lineage>
        <taxon>Eukaryota</taxon>
        <taxon>Fungi</taxon>
        <taxon>Dikarya</taxon>
        <taxon>Basidiomycota</taxon>
        <taxon>Agaricomycotina</taxon>
        <taxon>Agaricomycetes</taxon>
        <taxon>Polyporales</taxon>
        <taxon>Laetiporus</taxon>
    </lineage>
</organism>
<name>A0A165GEB7_9APHY</name>
<proteinExistence type="predicted"/>
<dbReference type="GeneID" id="63823865"/>